<protein>
    <submittedName>
        <fullName evidence="3">Uncharacterized protein</fullName>
    </submittedName>
</protein>
<sequence>MTALLLLSVTLSAPPAAPPTAVAVRPAAAPKPALKYQLLPEVRELKPGNAAQWYLRCFMEQRQFFFSKEGVAQRTRYQSMTLKELREEGLQNYGGSALTQADWGARLETVDWQVLDRVQTEGPDLRLPELEPLHRLAVSLQIRLRGEIARGDFDDAVRTTKTMTALARHLGEYPTAAAARLGLKVANLALDALWELVQQPNAPNLYWALTDLPAPLVDLRRGLQGDRALADSELKLFRDDRAMTGAETDEIVGRLSGRAGYIRQRAGLPPHDLRTALTARAQDAGTVRAARARLIEAGAGQFAVGTFSDVQVVLLDDKREYEIARDDRLKQLGLKAWEIDARATDARCNGLFADLLPRVTELRHEQARFEQRVALLRHVEALRLFAATGSGALPVSLTEVGVPVPDDPFTGKPFAYTLSGGVAQLRGAAPKGEEKNPHFAAAFDVTLGSPEGARPPATTRDGVKK</sequence>
<proteinExistence type="predicted"/>
<feature type="chain" id="PRO_5047416112" evidence="2">
    <location>
        <begin position="18"/>
        <end position="465"/>
    </location>
</feature>
<feature type="region of interest" description="Disordered" evidence="1">
    <location>
        <begin position="445"/>
        <end position="465"/>
    </location>
</feature>
<dbReference type="RefSeq" id="WP_320686586.1">
    <property type="nucleotide sequence ID" value="NZ_JAXBLV010000155.1"/>
</dbReference>
<evidence type="ECO:0000256" key="1">
    <source>
        <dbReference type="SAM" id="MobiDB-lite"/>
    </source>
</evidence>
<evidence type="ECO:0000313" key="3">
    <source>
        <dbReference type="EMBL" id="MDY3559909.1"/>
    </source>
</evidence>
<keyword evidence="2" id="KW-0732">Signal</keyword>
<keyword evidence="4" id="KW-1185">Reference proteome</keyword>
<gene>
    <name evidence="3" type="ORF">R5W23_001095</name>
</gene>
<dbReference type="EMBL" id="JAXBLV010000155">
    <property type="protein sequence ID" value="MDY3559909.1"/>
    <property type="molecule type" value="Genomic_DNA"/>
</dbReference>
<accession>A0ABU5EY84</accession>
<dbReference type="PROSITE" id="PS50096">
    <property type="entry name" value="IQ"/>
    <property type="match status" value="1"/>
</dbReference>
<comment type="caution">
    <text evidence="3">The sequence shown here is derived from an EMBL/GenBank/DDBJ whole genome shotgun (WGS) entry which is preliminary data.</text>
</comment>
<organism evidence="3 4">
    <name type="scientific">Gemmata algarum</name>
    <dbReference type="NCBI Taxonomy" id="2975278"/>
    <lineage>
        <taxon>Bacteria</taxon>
        <taxon>Pseudomonadati</taxon>
        <taxon>Planctomycetota</taxon>
        <taxon>Planctomycetia</taxon>
        <taxon>Gemmatales</taxon>
        <taxon>Gemmataceae</taxon>
        <taxon>Gemmata</taxon>
    </lineage>
</organism>
<feature type="signal peptide" evidence="2">
    <location>
        <begin position="1"/>
        <end position="17"/>
    </location>
</feature>
<dbReference type="Proteomes" id="UP001272242">
    <property type="component" value="Unassembled WGS sequence"/>
</dbReference>
<evidence type="ECO:0000313" key="4">
    <source>
        <dbReference type="Proteomes" id="UP001272242"/>
    </source>
</evidence>
<reference evidence="4" key="1">
    <citation type="journal article" date="2023" name="Mar. Drugs">
        <title>Gemmata algarum, a Novel Planctomycete Isolated from an Algal Mat, Displays Antimicrobial Activity.</title>
        <authorList>
            <person name="Kumar G."/>
            <person name="Kallscheuer N."/>
            <person name="Kashif M."/>
            <person name="Ahamad S."/>
            <person name="Jagadeeshwari U."/>
            <person name="Pannikurungottu S."/>
            <person name="Haufschild T."/>
            <person name="Kabuu M."/>
            <person name="Sasikala C."/>
            <person name="Jogler C."/>
            <person name="Ramana C."/>
        </authorList>
    </citation>
    <scope>NUCLEOTIDE SEQUENCE [LARGE SCALE GENOMIC DNA]</scope>
    <source>
        <strain evidence="4">JC673</strain>
    </source>
</reference>
<name>A0ABU5EY84_9BACT</name>
<evidence type="ECO:0000256" key="2">
    <source>
        <dbReference type="SAM" id="SignalP"/>
    </source>
</evidence>